<name>A0A223AQG1_9FIRM</name>
<protein>
    <submittedName>
        <fullName evidence="2">Uncharacterized protein</fullName>
    </submittedName>
</protein>
<keyword evidence="1" id="KW-1133">Transmembrane helix</keyword>
<reference evidence="3" key="1">
    <citation type="submission" date="2016-05" db="EMBL/GenBank/DDBJ databases">
        <authorList>
            <person name="Holder M.E."/>
            <person name="Ajami N.J."/>
            <person name="Petrosino J.F."/>
        </authorList>
    </citation>
    <scope>NUCLEOTIDE SEQUENCE [LARGE SCALE GENOMIC DNA]</scope>
    <source>
        <strain evidence="3">ATCC 700696</strain>
    </source>
</reference>
<dbReference type="Proteomes" id="UP000214689">
    <property type="component" value="Chromosome"/>
</dbReference>
<proteinExistence type="predicted"/>
<dbReference type="OrthoDB" id="47603at2"/>
<organism evidence="2 3">
    <name type="scientific">Mogibacterium pumilum</name>
    <dbReference type="NCBI Taxonomy" id="86332"/>
    <lineage>
        <taxon>Bacteria</taxon>
        <taxon>Bacillati</taxon>
        <taxon>Bacillota</taxon>
        <taxon>Clostridia</taxon>
        <taxon>Peptostreptococcales</taxon>
        <taxon>Anaerovoracaceae</taxon>
        <taxon>Mogibacterium</taxon>
    </lineage>
</organism>
<dbReference type="Gene3D" id="2.60.320.10">
    <property type="entry name" value="N-utilization substance G protein NusG, insert domain"/>
    <property type="match status" value="1"/>
</dbReference>
<dbReference type="AlphaFoldDB" id="A0A223AQG1"/>
<dbReference type="Pfam" id="PF07009">
    <property type="entry name" value="NusG_II"/>
    <property type="match status" value="1"/>
</dbReference>
<gene>
    <name evidence="2" type="ORF">AXF17_01030</name>
</gene>
<dbReference type="EMBL" id="CP016199">
    <property type="protein sequence ID" value="ASS37193.1"/>
    <property type="molecule type" value="Genomic_DNA"/>
</dbReference>
<dbReference type="InterPro" id="IPR038690">
    <property type="entry name" value="NusG_2_sf"/>
</dbReference>
<sequence>MLKGFVRKADIILFVILISFGIASSVWLSMTSHSGEKAIVKVDGKMYGVYSLSEDKTIAVKQGNKLNVIKIKHGSVTMSEASCDNQVCVKHKSISRTGESIICLPNKVVVSISGKGANSYDSISS</sequence>
<keyword evidence="1" id="KW-0472">Membrane</keyword>
<dbReference type="RefSeq" id="WP_094233411.1">
    <property type="nucleotide sequence ID" value="NZ_CP016199.1"/>
</dbReference>
<evidence type="ECO:0000256" key="1">
    <source>
        <dbReference type="SAM" id="Phobius"/>
    </source>
</evidence>
<keyword evidence="1" id="KW-0812">Transmembrane</keyword>
<dbReference type="CDD" id="cd09911">
    <property type="entry name" value="Lin0431_like"/>
    <property type="match status" value="1"/>
</dbReference>
<evidence type="ECO:0000313" key="2">
    <source>
        <dbReference type="EMBL" id="ASS37193.1"/>
    </source>
</evidence>
<accession>A0A223AQG1</accession>
<keyword evidence="3" id="KW-1185">Reference proteome</keyword>
<feature type="transmembrane region" description="Helical" evidence="1">
    <location>
        <begin position="12"/>
        <end position="30"/>
    </location>
</feature>
<evidence type="ECO:0000313" key="3">
    <source>
        <dbReference type="Proteomes" id="UP000214689"/>
    </source>
</evidence>